<evidence type="ECO:0000256" key="4">
    <source>
        <dbReference type="ARBA" id="ARBA00013346"/>
    </source>
</evidence>
<comment type="similarity">
    <text evidence="2">Belongs to the methyltransferase superfamily. L-isoaspartyl/D-aspartyl protein methyltransferase family.</text>
</comment>
<dbReference type="PANTHER" id="PTHR11579">
    <property type="entry name" value="PROTEIN-L-ISOASPARTATE O-METHYLTRANSFERASE"/>
    <property type="match status" value="1"/>
</dbReference>
<evidence type="ECO:0000256" key="3">
    <source>
        <dbReference type="ARBA" id="ARBA00011890"/>
    </source>
</evidence>
<comment type="subcellular location">
    <subcellularLocation>
        <location evidence="1">Cytoplasm</location>
    </subcellularLocation>
</comment>
<dbReference type="GO" id="GO:0005737">
    <property type="term" value="C:cytoplasm"/>
    <property type="evidence" value="ECO:0007669"/>
    <property type="project" value="UniProtKB-SubCell"/>
</dbReference>
<dbReference type="AlphaFoldDB" id="H8G6Z7"/>
<organism evidence="12 13">
    <name type="scientific">Saccharomonospora azurea NA-128</name>
    <dbReference type="NCBI Taxonomy" id="882081"/>
    <lineage>
        <taxon>Bacteria</taxon>
        <taxon>Bacillati</taxon>
        <taxon>Actinomycetota</taxon>
        <taxon>Actinomycetes</taxon>
        <taxon>Pseudonocardiales</taxon>
        <taxon>Pseudonocardiaceae</taxon>
        <taxon>Saccharomonospora</taxon>
    </lineage>
</organism>
<name>H8G6Z7_9PSEU</name>
<reference evidence="12 13" key="1">
    <citation type="journal article" date="2012" name="Stand. Genomic Sci.">
        <title>Genome sequence of the soil bacterium Saccharomonospora azurea type strain (NA-128(T)).</title>
        <authorList>
            <person name="Klenk H.P."/>
            <person name="Held B."/>
            <person name="Lucas S."/>
            <person name="Lapidus A."/>
            <person name="Copeland A."/>
            <person name="Hammon N."/>
            <person name="Pitluck S."/>
            <person name="Goodwin L.A."/>
            <person name="Han C."/>
            <person name="Tapia R."/>
            <person name="Brambilla E.M."/>
            <person name="Potter G."/>
            <person name="Land M."/>
            <person name="Ivanova N."/>
            <person name="Rohde M."/>
            <person name="Goker M."/>
            <person name="Detter J.C."/>
            <person name="Kyrpides N.C."/>
            <person name="Woyke T."/>
        </authorList>
    </citation>
    <scope>NUCLEOTIDE SEQUENCE [LARGE SCALE GENOMIC DNA]</scope>
    <source>
        <strain evidence="12 13">NA-128</strain>
    </source>
</reference>
<keyword evidence="13" id="KW-1185">Reference proteome</keyword>
<evidence type="ECO:0000256" key="9">
    <source>
        <dbReference type="ARBA" id="ARBA00030757"/>
    </source>
</evidence>
<dbReference type="InterPro" id="IPR000682">
    <property type="entry name" value="PCMT"/>
</dbReference>
<evidence type="ECO:0000256" key="10">
    <source>
        <dbReference type="ARBA" id="ARBA00031323"/>
    </source>
</evidence>
<evidence type="ECO:0000256" key="2">
    <source>
        <dbReference type="ARBA" id="ARBA00005369"/>
    </source>
</evidence>
<protein>
    <recommendedName>
        <fullName evidence="4">Protein-L-isoaspartate O-methyltransferase</fullName>
        <ecNumber evidence="3">2.1.1.77</ecNumber>
    </recommendedName>
    <alternativeName>
        <fullName evidence="11">L-isoaspartyl protein carboxyl methyltransferase</fullName>
    </alternativeName>
    <alternativeName>
        <fullName evidence="9">Protein L-isoaspartyl methyltransferase</fullName>
    </alternativeName>
    <alternativeName>
        <fullName evidence="10">Protein-beta-aspartate methyltransferase</fullName>
    </alternativeName>
</protein>
<dbReference type="RefSeq" id="WP_005437942.1">
    <property type="nucleotide sequence ID" value="NZ_CM001466.1"/>
</dbReference>
<evidence type="ECO:0000256" key="1">
    <source>
        <dbReference type="ARBA" id="ARBA00004496"/>
    </source>
</evidence>
<sequence>MTTTTTDSAALRSQLVDRLVAEGFLHEPRWQQAFLDIPREAFVDKFTVHDPATGRHTHYDLNVDTATPLAAVYDNVSLLTQLDEGGTATSSSTTPSLMALMLERLDVHPGHRVLEIGTGTGYNAALLCHELGDHSVTSIDIDPSLVEQARTRLAEVGYGPRLVVGDGALGEPSAAPYDRIIATCGLPRVPATWLDQVRPGGIILVNLGFALARLTVSDDGTASGRFTDYAAFMRLRTDINDTAPTVRDIIETANQDGTASRSLWPAVLEERPVQCLHAIVHPHVRRVVVHGDDGDMYALVDPVSSSWARARLDDSGNAVVVHGGPRNPWTGLVELADWWDNAGHPEPTRFGLTISPDGRHVLWLDQADATVMTLPT</sequence>
<dbReference type="PANTHER" id="PTHR11579:SF0">
    <property type="entry name" value="PROTEIN-L-ISOASPARTATE(D-ASPARTATE) O-METHYLTRANSFERASE"/>
    <property type="match status" value="1"/>
</dbReference>
<proteinExistence type="inferred from homology"/>
<dbReference type="EMBL" id="CM001466">
    <property type="protein sequence ID" value="EHY87266.1"/>
    <property type="molecule type" value="Genomic_DNA"/>
</dbReference>
<dbReference type="EC" id="2.1.1.77" evidence="3"/>
<dbReference type="Proteomes" id="UP000004705">
    <property type="component" value="Chromosome"/>
</dbReference>
<evidence type="ECO:0000256" key="7">
    <source>
        <dbReference type="ARBA" id="ARBA00022679"/>
    </source>
</evidence>
<gene>
    <name evidence="12" type="ORF">SacazDRAFT_00284</name>
</gene>
<evidence type="ECO:0000313" key="12">
    <source>
        <dbReference type="EMBL" id="EHY87266.1"/>
    </source>
</evidence>
<evidence type="ECO:0000313" key="13">
    <source>
        <dbReference type="Proteomes" id="UP000004705"/>
    </source>
</evidence>
<evidence type="ECO:0000256" key="11">
    <source>
        <dbReference type="ARBA" id="ARBA00031350"/>
    </source>
</evidence>
<dbReference type="InterPro" id="IPR029063">
    <property type="entry name" value="SAM-dependent_MTases_sf"/>
</dbReference>
<dbReference type="OrthoDB" id="5143400at2"/>
<dbReference type="GO" id="GO:0032259">
    <property type="term" value="P:methylation"/>
    <property type="evidence" value="ECO:0007669"/>
    <property type="project" value="UniProtKB-KW"/>
</dbReference>
<keyword evidence="5" id="KW-0963">Cytoplasm</keyword>
<evidence type="ECO:0000256" key="6">
    <source>
        <dbReference type="ARBA" id="ARBA00022603"/>
    </source>
</evidence>
<evidence type="ECO:0000256" key="5">
    <source>
        <dbReference type="ARBA" id="ARBA00022490"/>
    </source>
</evidence>
<dbReference type="SUPFAM" id="SSF53335">
    <property type="entry name" value="S-adenosyl-L-methionine-dependent methyltransferases"/>
    <property type="match status" value="1"/>
</dbReference>
<dbReference type="GO" id="GO:0004719">
    <property type="term" value="F:protein-L-isoaspartate (D-aspartate) O-methyltransferase activity"/>
    <property type="evidence" value="ECO:0007669"/>
    <property type="project" value="UniProtKB-EC"/>
</dbReference>
<dbReference type="Gene3D" id="3.40.50.150">
    <property type="entry name" value="Vaccinia Virus protein VP39"/>
    <property type="match status" value="1"/>
</dbReference>
<keyword evidence="8" id="KW-0949">S-adenosyl-L-methionine</keyword>
<dbReference type="Pfam" id="PF01135">
    <property type="entry name" value="PCMT"/>
    <property type="match status" value="1"/>
</dbReference>
<evidence type="ECO:0000256" key="8">
    <source>
        <dbReference type="ARBA" id="ARBA00022691"/>
    </source>
</evidence>
<dbReference type="CDD" id="cd02440">
    <property type="entry name" value="AdoMet_MTases"/>
    <property type="match status" value="1"/>
</dbReference>
<keyword evidence="6" id="KW-0489">Methyltransferase</keyword>
<dbReference type="HOGENOM" id="CLU_037629_0_1_11"/>
<keyword evidence="7" id="KW-0808">Transferase</keyword>
<accession>H8G6Z7</accession>